<feature type="compositionally biased region" description="Low complexity" evidence="1">
    <location>
        <begin position="9"/>
        <end position="27"/>
    </location>
</feature>
<evidence type="ECO:0000256" key="1">
    <source>
        <dbReference type="SAM" id="MobiDB-lite"/>
    </source>
</evidence>
<gene>
    <name evidence="2" type="ORF">Kpho01_67270</name>
</gene>
<name>A0A9W6PPD0_9ACTN</name>
<evidence type="ECO:0000313" key="2">
    <source>
        <dbReference type="EMBL" id="GLW58716.1"/>
    </source>
</evidence>
<dbReference type="EMBL" id="BSRX01000058">
    <property type="protein sequence ID" value="GLW58716.1"/>
    <property type="molecule type" value="Genomic_DNA"/>
</dbReference>
<feature type="region of interest" description="Disordered" evidence="1">
    <location>
        <begin position="1"/>
        <end position="60"/>
    </location>
</feature>
<protein>
    <submittedName>
        <fullName evidence="2">Uncharacterized protein</fullName>
    </submittedName>
</protein>
<evidence type="ECO:0000313" key="3">
    <source>
        <dbReference type="Proteomes" id="UP001165143"/>
    </source>
</evidence>
<accession>A0A9W6PPD0</accession>
<dbReference type="AlphaFoldDB" id="A0A9W6PPD0"/>
<sequence>MVTLSRTEQSAGTTAQSGATASLPAHAAEAKPVEAAPGLPHPAATVQAALPDGRGRHRRG</sequence>
<proteinExistence type="predicted"/>
<reference evidence="2" key="1">
    <citation type="submission" date="2023-02" db="EMBL/GenBank/DDBJ databases">
        <title>Kitasatospora phosalacinea NBRC 14362.</title>
        <authorList>
            <person name="Ichikawa N."/>
            <person name="Sato H."/>
            <person name="Tonouchi N."/>
        </authorList>
    </citation>
    <scope>NUCLEOTIDE SEQUENCE</scope>
    <source>
        <strain evidence="2">NBRC 14362</strain>
    </source>
</reference>
<organism evidence="2 3">
    <name type="scientific">Kitasatospora phosalacinea</name>
    <dbReference type="NCBI Taxonomy" id="2065"/>
    <lineage>
        <taxon>Bacteria</taxon>
        <taxon>Bacillati</taxon>
        <taxon>Actinomycetota</taxon>
        <taxon>Actinomycetes</taxon>
        <taxon>Kitasatosporales</taxon>
        <taxon>Streptomycetaceae</taxon>
        <taxon>Kitasatospora</taxon>
    </lineage>
</organism>
<comment type="caution">
    <text evidence="2">The sequence shown here is derived from an EMBL/GenBank/DDBJ whole genome shotgun (WGS) entry which is preliminary data.</text>
</comment>
<dbReference type="Proteomes" id="UP001165143">
    <property type="component" value="Unassembled WGS sequence"/>
</dbReference>